<comment type="caution">
    <text evidence="1">The sequence shown here is derived from an EMBL/GenBank/DDBJ whole genome shotgun (WGS) entry which is preliminary data.</text>
</comment>
<organism evidence="1 2">
    <name type="scientific">Eumeta variegata</name>
    <name type="common">Bagworm moth</name>
    <name type="synonym">Eumeta japonica</name>
    <dbReference type="NCBI Taxonomy" id="151549"/>
    <lineage>
        <taxon>Eukaryota</taxon>
        <taxon>Metazoa</taxon>
        <taxon>Ecdysozoa</taxon>
        <taxon>Arthropoda</taxon>
        <taxon>Hexapoda</taxon>
        <taxon>Insecta</taxon>
        <taxon>Pterygota</taxon>
        <taxon>Neoptera</taxon>
        <taxon>Endopterygota</taxon>
        <taxon>Lepidoptera</taxon>
        <taxon>Glossata</taxon>
        <taxon>Ditrysia</taxon>
        <taxon>Tineoidea</taxon>
        <taxon>Psychidae</taxon>
        <taxon>Oiketicinae</taxon>
        <taxon>Eumeta</taxon>
    </lineage>
</organism>
<proteinExistence type="predicted"/>
<dbReference type="Proteomes" id="UP000299102">
    <property type="component" value="Unassembled WGS sequence"/>
</dbReference>
<protein>
    <submittedName>
        <fullName evidence="1">Retrovirus-related Pol polyprotein from type-1 retrotransposable element R1 4</fullName>
    </submittedName>
</protein>
<dbReference type="OrthoDB" id="7382669at2759"/>
<evidence type="ECO:0000313" key="1">
    <source>
        <dbReference type="EMBL" id="GBP58015.1"/>
    </source>
</evidence>
<evidence type="ECO:0000313" key="2">
    <source>
        <dbReference type="Proteomes" id="UP000299102"/>
    </source>
</evidence>
<dbReference type="EMBL" id="BGZK01000725">
    <property type="protein sequence ID" value="GBP58015.1"/>
    <property type="molecule type" value="Genomic_DNA"/>
</dbReference>
<accession>A0A4C1X6Z9</accession>
<keyword evidence="2" id="KW-1185">Reference proteome</keyword>
<sequence>MIAVWQERWSNETHGRDLHCFFPAVAGRLSFSWVVPDYETSQIWKGHGCFQKRMYELKLCVTSVCLCGREIEDLHHILWACPLYDEIRVKMMDGITRMSMDPIYYTGLVSSKANFDRLVEFARAWHRLRGRLDEKNGMITYAA</sequence>
<name>A0A4C1X6Z9_EUMVA</name>
<reference evidence="1 2" key="1">
    <citation type="journal article" date="2019" name="Commun. Biol.">
        <title>The bagworm genome reveals a unique fibroin gene that provides high tensile strength.</title>
        <authorList>
            <person name="Kono N."/>
            <person name="Nakamura H."/>
            <person name="Ohtoshi R."/>
            <person name="Tomita M."/>
            <person name="Numata K."/>
            <person name="Arakawa K."/>
        </authorList>
    </citation>
    <scope>NUCLEOTIDE SEQUENCE [LARGE SCALE GENOMIC DNA]</scope>
</reference>
<gene>
    <name evidence="1" type="ORF">EVAR_32946_1</name>
</gene>
<dbReference type="AlphaFoldDB" id="A0A4C1X6Z9"/>